<protein>
    <recommendedName>
        <fullName evidence="9">TRAP transporter small permease protein</fullName>
    </recommendedName>
</protein>
<keyword evidence="12" id="KW-1185">Reference proteome</keyword>
<keyword evidence="6 9" id="KW-1133">Transmembrane helix</keyword>
<evidence type="ECO:0000259" key="10">
    <source>
        <dbReference type="Pfam" id="PF04290"/>
    </source>
</evidence>
<feature type="transmembrane region" description="Helical" evidence="9">
    <location>
        <begin position="54"/>
        <end position="77"/>
    </location>
</feature>
<dbReference type="PANTHER" id="PTHR35011:SF4">
    <property type="entry name" value="SLL1102 PROTEIN"/>
    <property type="match status" value="1"/>
</dbReference>
<keyword evidence="2 9" id="KW-0813">Transport</keyword>
<sequence>MNNIREPAPALLRVIAVLEFPSILIGKLAGWLILPLVGALVYEVTARYVFNSPTIWAYDVTYMLGGTLFMLGSAYALQTGSHVKADFLMAALRPRWQALIDVVLYLVLYFPAMFLFLDYGLRFAAQSWSQHETYPQSPWMPIIYPLKTVIPITLVLLLIQGVAELIKAVWVLRNDAPFPKSE</sequence>
<dbReference type="AlphaFoldDB" id="A0A853FC91"/>
<evidence type="ECO:0000256" key="8">
    <source>
        <dbReference type="ARBA" id="ARBA00038436"/>
    </source>
</evidence>
<accession>A0A853FC91</accession>
<dbReference type="GO" id="GO:0022857">
    <property type="term" value="F:transmembrane transporter activity"/>
    <property type="evidence" value="ECO:0007669"/>
    <property type="project" value="UniProtKB-UniRule"/>
</dbReference>
<feature type="transmembrane region" description="Helical" evidence="9">
    <location>
        <begin position="12"/>
        <end position="34"/>
    </location>
</feature>
<keyword evidence="3" id="KW-1003">Cell membrane</keyword>
<dbReference type="InterPro" id="IPR007387">
    <property type="entry name" value="TRAP_DctQ"/>
</dbReference>
<gene>
    <name evidence="11" type="ORF">H0A68_10880</name>
</gene>
<evidence type="ECO:0000256" key="7">
    <source>
        <dbReference type="ARBA" id="ARBA00023136"/>
    </source>
</evidence>
<evidence type="ECO:0000313" key="11">
    <source>
        <dbReference type="EMBL" id="NYT37378.1"/>
    </source>
</evidence>
<reference evidence="11 12" key="1">
    <citation type="submission" date="2020-07" db="EMBL/GenBank/DDBJ databases">
        <title>Taxonomic revisions and descriptions of new bacterial species based on genomic comparisons in the high-G+C-content subgroup of the family Alcaligenaceae.</title>
        <authorList>
            <person name="Szabo A."/>
            <person name="Felfoldi T."/>
        </authorList>
    </citation>
    <scope>NUCLEOTIDE SEQUENCE [LARGE SCALE GENOMIC DNA]</scope>
    <source>
        <strain evidence="11 12">DSM 25264</strain>
    </source>
</reference>
<feature type="domain" description="Tripartite ATP-independent periplasmic transporters DctQ component" evidence="10">
    <location>
        <begin position="36"/>
        <end position="168"/>
    </location>
</feature>
<dbReference type="InterPro" id="IPR055348">
    <property type="entry name" value="DctQ"/>
</dbReference>
<evidence type="ECO:0000256" key="6">
    <source>
        <dbReference type="ARBA" id="ARBA00022989"/>
    </source>
</evidence>
<comment type="function">
    <text evidence="9">Part of the tripartite ATP-independent periplasmic (TRAP) transport system.</text>
</comment>
<dbReference type="PANTHER" id="PTHR35011">
    <property type="entry name" value="2,3-DIKETO-L-GULONATE TRAP TRANSPORTER SMALL PERMEASE PROTEIN YIAM"/>
    <property type="match status" value="1"/>
</dbReference>
<comment type="subunit">
    <text evidence="9">The complex comprises the extracytoplasmic solute receptor protein and the two transmembrane proteins.</text>
</comment>
<keyword evidence="5 9" id="KW-0812">Transmembrane</keyword>
<evidence type="ECO:0000256" key="5">
    <source>
        <dbReference type="ARBA" id="ARBA00022692"/>
    </source>
</evidence>
<dbReference type="Proteomes" id="UP000580517">
    <property type="component" value="Unassembled WGS sequence"/>
</dbReference>
<comment type="caution">
    <text evidence="11">The sequence shown here is derived from an EMBL/GenBank/DDBJ whole genome shotgun (WGS) entry which is preliminary data.</text>
</comment>
<dbReference type="Pfam" id="PF04290">
    <property type="entry name" value="DctQ"/>
    <property type="match status" value="1"/>
</dbReference>
<evidence type="ECO:0000256" key="2">
    <source>
        <dbReference type="ARBA" id="ARBA00022448"/>
    </source>
</evidence>
<evidence type="ECO:0000256" key="9">
    <source>
        <dbReference type="RuleBase" id="RU369079"/>
    </source>
</evidence>
<comment type="similarity">
    <text evidence="8 9">Belongs to the TRAP transporter small permease family.</text>
</comment>
<keyword evidence="4 9" id="KW-0997">Cell inner membrane</keyword>
<evidence type="ECO:0000313" key="12">
    <source>
        <dbReference type="Proteomes" id="UP000580517"/>
    </source>
</evidence>
<feature type="transmembrane region" description="Helical" evidence="9">
    <location>
        <begin position="98"/>
        <end position="119"/>
    </location>
</feature>
<organism evidence="11 12">
    <name type="scientific">Allopusillimonas soli</name>
    <dbReference type="NCBI Taxonomy" id="659016"/>
    <lineage>
        <taxon>Bacteria</taxon>
        <taxon>Pseudomonadati</taxon>
        <taxon>Pseudomonadota</taxon>
        <taxon>Betaproteobacteria</taxon>
        <taxon>Burkholderiales</taxon>
        <taxon>Alcaligenaceae</taxon>
        <taxon>Allopusillimonas</taxon>
    </lineage>
</organism>
<proteinExistence type="inferred from homology"/>
<dbReference type="RefSeq" id="WP_167668917.1">
    <property type="nucleotide sequence ID" value="NZ_JACCEW010000003.1"/>
</dbReference>
<feature type="transmembrane region" description="Helical" evidence="9">
    <location>
        <begin position="139"/>
        <end position="159"/>
    </location>
</feature>
<dbReference type="GO" id="GO:0005886">
    <property type="term" value="C:plasma membrane"/>
    <property type="evidence" value="ECO:0007669"/>
    <property type="project" value="UniProtKB-SubCell"/>
</dbReference>
<evidence type="ECO:0000256" key="3">
    <source>
        <dbReference type="ARBA" id="ARBA00022475"/>
    </source>
</evidence>
<evidence type="ECO:0000256" key="4">
    <source>
        <dbReference type="ARBA" id="ARBA00022519"/>
    </source>
</evidence>
<dbReference type="EMBL" id="JACCEW010000003">
    <property type="protein sequence ID" value="NYT37378.1"/>
    <property type="molecule type" value="Genomic_DNA"/>
</dbReference>
<name>A0A853FC91_9BURK</name>
<comment type="subcellular location">
    <subcellularLocation>
        <location evidence="1 9">Cell inner membrane</location>
        <topology evidence="1 9">Multi-pass membrane protein</topology>
    </subcellularLocation>
</comment>
<evidence type="ECO:0000256" key="1">
    <source>
        <dbReference type="ARBA" id="ARBA00004429"/>
    </source>
</evidence>
<keyword evidence="7 9" id="KW-0472">Membrane</keyword>